<dbReference type="AlphaFoldDB" id="A0A380YLD3"/>
<dbReference type="RefSeq" id="WP_004290502.1">
    <property type="nucleotide sequence ID" value="NZ_CABKNQ010000018.1"/>
</dbReference>
<sequence>MESHNILEYGEFISSVRQNRDSKFGFLLGAGTSLSSGVQSASDCIWDWKREIYCRYNESHRINFPDARSKFAKSQIQKWLDAQGGYPALGAEEEYVFYAEKAHPIASDRVRYFNSLIHDKVPYVGYRLLCLLNKYSIVESVWTTNFDGMTERAAHQMNITPKVITLDNQQDIYRTISNTELMCISLHGDYKYSTLKNTSSELDNQSEVFCQVMTYYFTTRHLVVLGYSGRDNSLMSALKNTFTTSGAGRLYWCGIEESPSSKVLSLIQDIRNSGREAFYIQVESFDKTMISLSLALSDGNREMYDVVMSEMAKYRESVKLEPFKVKGHCARYLLRDNLYPIKLPDSLLKVDLKSGANIVDIRKVVKNKPIFIAEQKGTLYAIASYSDLESELKEYFTGDIVRTPISLKDISANGAFKSIFLKAILYGLSKLTCLNCSFGKRLIWGDKVFKNVNGMPVLYALSIGLNFIEDKEYATLSLRPELFFTDKDMPKEQRQEFSRQYFSKLWNKKYDETLKEWESIIFKSNHLKFCIPKGNERFQFQISNNSSLSLLLGKDHDPAIIIPQQLSNRILFRGGIIPEPLLCFPSINAERDNFDWNQMRGLVRNKPTDYWKDEKFSIGVSLSVIAPIEKSGRFASFISNLSRNLSPVKKDHDYLVDYPGFNSAYHTQLFIPSPGTDKWQYSKLYYTSAFEIASDITLKINRLAINGQSVILIFIPKEWEKFKTLNHKGEKIDLHNYIKAYCASRGITTQLIEEKTLTDIMLCEKIWWLSLAIYVKSLRTPWTLASLDENTAYAGIGYSILSKVNNEQHVVMGCSHIYNRFGEGLKYKLQKVNNPIFDRKNNPYMSYEEAYKFGTMIQNLFLESMDKLPTRVVIHKRTHFRNDEINGIKDSLKAAGIETVELLTIEFECERKELPYDINRYGVGIHNYPIKRGAYIVISDNTFLLWTHGVVPSIRNESLSYYPGGIGIPAPLKITRYSGSSTVQTIATEILGFTKMNWNSFNLYTKLPATIDTSNTLAQVSHLLRHKSEQTFDYRLFI</sequence>
<evidence type="ECO:0000313" key="2">
    <source>
        <dbReference type="Proteomes" id="UP000254424"/>
    </source>
</evidence>
<dbReference type="OrthoDB" id="530017at2"/>
<dbReference type="InterPro" id="IPR036397">
    <property type="entry name" value="RNaseH_sf"/>
</dbReference>
<gene>
    <name evidence="1" type="ORF">NCTC11155_01645</name>
</gene>
<dbReference type="SUPFAM" id="SSF53098">
    <property type="entry name" value="Ribonuclease H-like"/>
    <property type="match status" value="1"/>
</dbReference>
<dbReference type="InterPro" id="IPR029035">
    <property type="entry name" value="DHS-like_NAD/FAD-binding_dom"/>
</dbReference>
<protein>
    <submittedName>
        <fullName evidence="1">Uncharacterized protein</fullName>
    </submittedName>
</protein>
<dbReference type="GO" id="GO:0003676">
    <property type="term" value="F:nucleic acid binding"/>
    <property type="evidence" value="ECO:0007669"/>
    <property type="project" value="InterPro"/>
</dbReference>
<dbReference type="CDD" id="cd04659">
    <property type="entry name" value="Piwi_piwi-like_ProArk"/>
    <property type="match status" value="1"/>
</dbReference>
<dbReference type="Proteomes" id="UP000254424">
    <property type="component" value="Unassembled WGS sequence"/>
</dbReference>
<dbReference type="Pfam" id="PF13289">
    <property type="entry name" value="SIR2_2"/>
    <property type="match status" value="1"/>
</dbReference>
<name>A0A380YLD3_9BACE</name>
<organism evidence="1 2">
    <name type="scientific">Bacteroides eggerthii</name>
    <dbReference type="NCBI Taxonomy" id="28111"/>
    <lineage>
        <taxon>Bacteria</taxon>
        <taxon>Pseudomonadati</taxon>
        <taxon>Bacteroidota</taxon>
        <taxon>Bacteroidia</taxon>
        <taxon>Bacteroidales</taxon>
        <taxon>Bacteroidaceae</taxon>
        <taxon>Bacteroides</taxon>
    </lineage>
</organism>
<dbReference type="EMBL" id="UFSX01000001">
    <property type="protein sequence ID" value="SUV29655.1"/>
    <property type="molecule type" value="Genomic_DNA"/>
</dbReference>
<dbReference type="SUPFAM" id="SSF52467">
    <property type="entry name" value="DHS-like NAD/FAD-binding domain"/>
    <property type="match status" value="1"/>
</dbReference>
<evidence type="ECO:0000313" key="1">
    <source>
        <dbReference type="EMBL" id="SUV29655.1"/>
    </source>
</evidence>
<proteinExistence type="predicted"/>
<reference evidence="1 2" key="1">
    <citation type="submission" date="2018-06" db="EMBL/GenBank/DDBJ databases">
        <authorList>
            <consortium name="Pathogen Informatics"/>
            <person name="Doyle S."/>
        </authorList>
    </citation>
    <scope>NUCLEOTIDE SEQUENCE [LARGE SCALE GENOMIC DNA]</scope>
    <source>
        <strain evidence="1 2">NCTC11155</strain>
    </source>
</reference>
<dbReference type="Gene3D" id="3.40.50.1220">
    <property type="entry name" value="TPP-binding domain"/>
    <property type="match status" value="1"/>
</dbReference>
<dbReference type="Gene3D" id="3.40.50.2300">
    <property type="match status" value="1"/>
</dbReference>
<accession>A0A380YLD3</accession>
<dbReference type="InterPro" id="IPR012337">
    <property type="entry name" value="RNaseH-like_sf"/>
</dbReference>
<dbReference type="STRING" id="483216.BACEGG_02178"/>
<dbReference type="GeneID" id="93071545"/>
<dbReference type="Gene3D" id="3.30.420.10">
    <property type="entry name" value="Ribonuclease H-like superfamily/Ribonuclease H"/>
    <property type="match status" value="1"/>
</dbReference>